<dbReference type="KEGG" id="ote:Oter_2217"/>
<dbReference type="RefSeq" id="WP_012375037.1">
    <property type="nucleotide sequence ID" value="NC_010571.1"/>
</dbReference>
<proteinExistence type="predicted"/>
<keyword evidence="5 11" id="KW-0418">Kinase</keyword>
<evidence type="ECO:0000313" key="12">
    <source>
        <dbReference type="Proteomes" id="UP000007013"/>
    </source>
</evidence>
<dbReference type="Proteomes" id="UP000007013">
    <property type="component" value="Chromosome"/>
</dbReference>
<dbReference type="SMART" id="SM00387">
    <property type="entry name" value="HATPase_c"/>
    <property type="match status" value="1"/>
</dbReference>
<dbReference type="Gene3D" id="3.40.50.2300">
    <property type="match status" value="1"/>
</dbReference>
<dbReference type="AlphaFoldDB" id="B1ZPP7"/>
<feature type="domain" description="Histidine kinase" evidence="9">
    <location>
        <begin position="31"/>
        <end position="254"/>
    </location>
</feature>
<evidence type="ECO:0000256" key="4">
    <source>
        <dbReference type="ARBA" id="ARBA00022741"/>
    </source>
</evidence>
<keyword evidence="6" id="KW-0067">ATP-binding</keyword>
<reference evidence="11 12" key="1">
    <citation type="journal article" date="2011" name="J. Bacteriol.">
        <title>Genome sequence of the verrucomicrobium Opitutus terrae PB90-1, an abundant inhabitant of rice paddy soil ecosystems.</title>
        <authorList>
            <person name="van Passel M.W."/>
            <person name="Kant R."/>
            <person name="Palva A."/>
            <person name="Copeland A."/>
            <person name="Lucas S."/>
            <person name="Lapidus A."/>
            <person name="Glavina del Rio T."/>
            <person name="Pitluck S."/>
            <person name="Goltsman E."/>
            <person name="Clum A."/>
            <person name="Sun H."/>
            <person name="Schmutz J."/>
            <person name="Larimer F.W."/>
            <person name="Land M.L."/>
            <person name="Hauser L."/>
            <person name="Kyrpides N."/>
            <person name="Mikhailova N."/>
            <person name="Richardson P.P."/>
            <person name="Janssen P.H."/>
            <person name="de Vos W.M."/>
            <person name="Smidt H."/>
        </authorList>
    </citation>
    <scope>NUCLEOTIDE SEQUENCE [LARGE SCALE GENOMIC DNA]</scope>
    <source>
        <strain evidence="12">DSM 11246 / JCM 15787 / PB90-1</strain>
    </source>
</reference>
<keyword evidence="7" id="KW-0902">Two-component regulatory system</keyword>
<keyword evidence="4" id="KW-0547">Nucleotide-binding</keyword>
<accession>B1ZPP7</accession>
<dbReference type="Pfam" id="PF00072">
    <property type="entry name" value="Response_reg"/>
    <property type="match status" value="1"/>
</dbReference>
<dbReference type="EC" id="2.7.13.3" evidence="2"/>
<dbReference type="eggNOG" id="COG4191">
    <property type="taxonomic scope" value="Bacteria"/>
</dbReference>
<keyword evidence="12" id="KW-1185">Reference proteome</keyword>
<evidence type="ECO:0000259" key="9">
    <source>
        <dbReference type="PROSITE" id="PS50109"/>
    </source>
</evidence>
<dbReference type="GO" id="GO:0000160">
    <property type="term" value="P:phosphorelay signal transduction system"/>
    <property type="evidence" value="ECO:0007669"/>
    <property type="project" value="UniProtKB-KW"/>
</dbReference>
<dbReference type="Pfam" id="PF02518">
    <property type="entry name" value="HATPase_c"/>
    <property type="match status" value="1"/>
</dbReference>
<dbReference type="InterPro" id="IPR005467">
    <property type="entry name" value="His_kinase_dom"/>
</dbReference>
<keyword evidence="8" id="KW-0597">Phosphoprotein</keyword>
<evidence type="ECO:0000256" key="8">
    <source>
        <dbReference type="PROSITE-ProRule" id="PRU00169"/>
    </source>
</evidence>
<evidence type="ECO:0000256" key="7">
    <source>
        <dbReference type="ARBA" id="ARBA00023012"/>
    </source>
</evidence>
<gene>
    <name evidence="11" type="ordered locus">Oter_2217</name>
</gene>
<dbReference type="PROSITE" id="PS50110">
    <property type="entry name" value="RESPONSE_REGULATORY"/>
    <property type="match status" value="1"/>
</dbReference>
<dbReference type="HOGENOM" id="CLU_000445_114_51_0"/>
<dbReference type="Gene3D" id="3.30.565.10">
    <property type="entry name" value="Histidine kinase-like ATPase, C-terminal domain"/>
    <property type="match status" value="1"/>
</dbReference>
<dbReference type="PANTHER" id="PTHR43065:SF46">
    <property type="entry name" value="C4-DICARBOXYLATE TRANSPORT SENSOR PROTEIN DCTB"/>
    <property type="match status" value="1"/>
</dbReference>
<name>B1ZPP7_OPITP</name>
<dbReference type="Gene3D" id="1.10.287.130">
    <property type="match status" value="1"/>
</dbReference>
<dbReference type="EMBL" id="CP001032">
    <property type="protein sequence ID" value="ACB75500.1"/>
    <property type="molecule type" value="Genomic_DNA"/>
</dbReference>
<evidence type="ECO:0000256" key="6">
    <source>
        <dbReference type="ARBA" id="ARBA00022840"/>
    </source>
</evidence>
<dbReference type="SMART" id="SM00448">
    <property type="entry name" value="REC"/>
    <property type="match status" value="1"/>
</dbReference>
<dbReference type="OrthoDB" id="9761183at2"/>
<feature type="modified residue" description="4-aspartylphosphate" evidence="8">
    <location>
        <position position="326"/>
    </location>
</feature>
<dbReference type="STRING" id="452637.Oter_2217"/>
<organism evidence="11 12">
    <name type="scientific">Opitutus terrae (strain DSM 11246 / JCM 15787 / PB90-1)</name>
    <dbReference type="NCBI Taxonomy" id="452637"/>
    <lineage>
        <taxon>Bacteria</taxon>
        <taxon>Pseudomonadati</taxon>
        <taxon>Verrucomicrobiota</taxon>
        <taxon>Opitutia</taxon>
        <taxon>Opitutales</taxon>
        <taxon>Opitutaceae</taxon>
        <taxon>Opitutus</taxon>
    </lineage>
</organism>
<dbReference type="PROSITE" id="PS50109">
    <property type="entry name" value="HIS_KIN"/>
    <property type="match status" value="1"/>
</dbReference>
<feature type="domain" description="Response regulatory" evidence="10">
    <location>
        <begin position="275"/>
        <end position="391"/>
    </location>
</feature>
<dbReference type="PANTHER" id="PTHR43065">
    <property type="entry name" value="SENSOR HISTIDINE KINASE"/>
    <property type="match status" value="1"/>
</dbReference>
<dbReference type="PRINTS" id="PR00344">
    <property type="entry name" value="BCTRLSENSOR"/>
</dbReference>
<dbReference type="InterPro" id="IPR004358">
    <property type="entry name" value="Sig_transdc_His_kin-like_C"/>
</dbReference>
<dbReference type="SUPFAM" id="SSF52172">
    <property type="entry name" value="CheY-like"/>
    <property type="match status" value="1"/>
</dbReference>
<keyword evidence="3" id="KW-0808">Transferase</keyword>
<dbReference type="SUPFAM" id="SSF55874">
    <property type="entry name" value="ATPase domain of HSP90 chaperone/DNA topoisomerase II/histidine kinase"/>
    <property type="match status" value="1"/>
</dbReference>
<protein>
    <recommendedName>
        <fullName evidence="2">histidine kinase</fullName>
        <ecNumber evidence="2">2.7.13.3</ecNumber>
    </recommendedName>
</protein>
<sequence length="396" mass="42224">MTSRTDDDASVPIASFSTPTDLRPFVQLTAGLAPPLNTLLTTITGRTMMLLGDPALDEQTRERLNEIYMAGERAVSLTRQLLFLSGRSPPQLRTLDLNALATQLTTVLQRSLHRGLTLELGLAPGLRLVRADADMLEQILVALTRNASDAMPHGGECRVSTANVVLTAAEAARHAGPRAGEFVTVVVADTGTGIAPEVLPRLFEPFVTTKPPGHGAGLGLAAAYSILQQHQGWLAVKSTPGAGTEFTVFLPAAPSDAVPDEPAIRDDRSSLGHPTILFVEDDPLTREFTTAVLQDLGYRVLQAGTAADARETWKWHRSRIRLLLTDVVLDGRQSGLDLAAQLRAAAPGLGVIFTSGHGRAILDRAPALPGGIFLQKPFRTQALACALRTVLDTPVS</sequence>
<comment type="catalytic activity">
    <reaction evidence="1">
        <text>ATP + protein L-histidine = ADP + protein N-phospho-L-histidine.</text>
        <dbReference type="EC" id="2.7.13.3"/>
    </reaction>
</comment>
<dbReference type="InterPro" id="IPR036890">
    <property type="entry name" value="HATPase_C_sf"/>
</dbReference>
<evidence type="ECO:0000313" key="11">
    <source>
        <dbReference type="EMBL" id="ACB75500.1"/>
    </source>
</evidence>
<dbReference type="GO" id="GO:0005524">
    <property type="term" value="F:ATP binding"/>
    <property type="evidence" value="ECO:0007669"/>
    <property type="project" value="UniProtKB-KW"/>
</dbReference>
<dbReference type="GO" id="GO:0004673">
    <property type="term" value="F:protein histidine kinase activity"/>
    <property type="evidence" value="ECO:0007669"/>
    <property type="project" value="UniProtKB-EC"/>
</dbReference>
<dbReference type="eggNOG" id="COG0784">
    <property type="taxonomic scope" value="Bacteria"/>
</dbReference>
<dbReference type="InterPro" id="IPR003594">
    <property type="entry name" value="HATPase_dom"/>
</dbReference>
<evidence type="ECO:0000259" key="10">
    <source>
        <dbReference type="PROSITE" id="PS50110"/>
    </source>
</evidence>
<dbReference type="InterPro" id="IPR011006">
    <property type="entry name" value="CheY-like_superfamily"/>
</dbReference>
<evidence type="ECO:0000256" key="2">
    <source>
        <dbReference type="ARBA" id="ARBA00012438"/>
    </source>
</evidence>
<dbReference type="InterPro" id="IPR001789">
    <property type="entry name" value="Sig_transdc_resp-reg_receiver"/>
</dbReference>
<evidence type="ECO:0000256" key="1">
    <source>
        <dbReference type="ARBA" id="ARBA00000085"/>
    </source>
</evidence>
<evidence type="ECO:0000256" key="3">
    <source>
        <dbReference type="ARBA" id="ARBA00022679"/>
    </source>
</evidence>
<evidence type="ECO:0000256" key="5">
    <source>
        <dbReference type="ARBA" id="ARBA00022777"/>
    </source>
</evidence>